<feature type="region of interest" description="Disordered" evidence="7">
    <location>
        <begin position="805"/>
        <end position="828"/>
    </location>
</feature>
<feature type="domain" description="Phospholipid/glycerol acyltransferase" evidence="8">
    <location>
        <begin position="204"/>
        <end position="337"/>
    </location>
</feature>
<evidence type="ECO:0000256" key="7">
    <source>
        <dbReference type="SAM" id="MobiDB-lite"/>
    </source>
</evidence>
<keyword evidence="4" id="KW-0472">Membrane</keyword>
<name>A0A8S1ECJ8_9PELO</name>
<dbReference type="InterPro" id="IPR002123">
    <property type="entry name" value="Plipid/glycerol_acylTrfase"/>
</dbReference>
<dbReference type="PIRSF" id="PIRSF500064">
    <property type="entry name" value="GPAT"/>
    <property type="match status" value="1"/>
</dbReference>
<dbReference type="AlphaFoldDB" id="A0A8S1ECJ8"/>
<dbReference type="InterPro" id="IPR041728">
    <property type="entry name" value="GPAT/DHAPAT_LPLAT"/>
</dbReference>
<dbReference type="GO" id="GO:0004366">
    <property type="term" value="F:glycerol-3-phosphate O-acyltransferase activity"/>
    <property type="evidence" value="ECO:0007669"/>
    <property type="project" value="InterPro"/>
</dbReference>
<dbReference type="InterPro" id="IPR045520">
    <property type="entry name" value="GPAT/DHAPAT_C"/>
</dbReference>
<evidence type="ECO:0000256" key="3">
    <source>
        <dbReference type="ARBA" id="ARBA00022679"/>
    </source>
</evidence>
<dbReference type="InterPro" id="IPR022284">
    <property type="entry name" value="GPAT/DHAPAT"/>
</dbReference>
<dbReference type="Pfam" id="PF01553">
    <property type="entry name" value="Acyltransferase"/>
    <property type="match status" value="1"/>
</dbReference>
<dbReference type="PANTHER" id="PTHR12563:SF23">
    <property type="entry name" value="BCDNA.GH07066"/>
    <property type="match status" value="1"/>
</dbReference>
<evidence type="ECO:0000256" key="4">
    <source>
        <dbReference type="ARBA" id="ARBA00023136"/>
    </source>
</evidence>
<evidence type="ECO:0000259" key="8">
    <source>
        <dbReference type="SMART" id="SM00563"/>
    </source>
</evidence>
<dbReference type="GO" id="GO:0006072">
    <property type="term" value="P:glycerol-3-phosphate metabolic process"/>
    <property type="evidence" value="ECO:0007669"/>
    <property type="project" value="TreeGrafter"/>
</dbReference>
<dbReference type="SMART" id="SM00563">
    <property type="entry name" value="PlsC"/>
    <property type="match status" value="1"/>
</dbReference>
<evidence type="ECO:0000256" key="5">
    <source>
        <dbReference type="ARBA" id="ARBA00023315"/>
    </source>
</evidence>
<dbReference type="EMBL" id="CADEPM010000001">
    <property type="protein sequence ID" value="CAB3397420.1"/>
    <property type="molecule type" value="Genomic_DNA"/>
</dbReference>
<protein>
    <recommendedName>
        <fullName evidence="8">Phospholipid/glycerol acyltransferase domain-containing protein</fullName>
    </recommendedName>
</protein>
<dbReference type="GO" id="GO:0005886">
    <property type="term" value="C:plasma membrane"/>
    <property type="evidence" value="ECO:0007669"/>
    <property type="project" value="InterPro"/>
</dbReference>
<dbReference type="Proteomes" id="UP000494206">
    <property type="component" value="Unassembled WGS sequence"/>
</dbReference>
<evidence type="ECO:0000256" key="1">
    <source>
        <dbReference type="ARBA" id="ARBA00004370"/>
    </source>
</evidence>
<reference evidence="9 10" key="1">
    <citation type="submission" date="2020-04" db="EMBL/GenBank/DDBJ databases">
        <authorList>
            <person name="Laetsch R D."/>
            <person name="Stevens L."/>
            <person name="Kumar S."/>
            <person name="Blaxter L. M."/>
        </authorList>
    </citation>
    <scope>NUCLEOTIDE SEQUENCE [LARGE SCALE GENOMIC DNA]</scope>
</reference>
<dbReference type="InterPro" id="IPR028354">
    <property type="entry name" value="GPAT_PlsB"/>
</dbReference>
<evidence type="ECO:0000256" key="6">
    <source>
        <dbReference type="PIRNR" id="PIRNR000437"/>
    </source>
</evidence>
<dbReference type="GO" id="GO:0008654">
    <property type="term" value="P:phospholipid biosynthetic process"/>
    <property type="evidence" value="ECO:0007669"/>
    <property type="project" value="InterPro"/>
</dbReference>
<gene>
    <name evidence="9" type="ORF">CBOVIS_LOCUS830</name>
</gene>
<dbReference type="GO" id="GO:0006631">
    <property type="term" value="P:fatty acid metabolic process"/>
    <property type="evidence" value="ECO:0007669"/>
    <property type="project" value="TreeGrafter"/>
</dbReference>
<comment type="caution">
    <text evidence="9">The sequence shown here is derived from an EMBL/GenBank/DDBJ whole genome shotgun (WGS) entry which is preliminary data.</text>
</comment>
<dbReference type="PIRSF" id="PIRSF000437">
    <property type="entry name" value="GPAT_DHAPAT"/>
    <property type="match status" value="1"/>
</dbReference>
<organism evidence="9 10">
    <name type="scientific">Caenorhabditis bovis</name>
    <dbReference type="NCBI Taxonomy" id="2654633"/>
    <lineage>
        <taxon>Eukaryota</taxon>
        <taxon>Metazoa</taxon>
        <taxon>Ecdysozoa</taxon>
        <taxon>Nematoda</taxon>
        <taxon>Chromadorea</taxon>
        <taxon>Rhabditida</taxon>
        <taxon>Rhabditina</taxon>
        <taxon>Rhabditomorpha</taxon>
        <taxon>Rhabditoidea</taxon>
        <taxon>Rhabditidae</taxon>
        <taxon>Peloderinae</taxon>
        <taxon>Caenorhabditis</taxon>
    </lineage>
</organism>
<keyword evidence="10" id="KW-1185">Reference proteome</keyword>
<evidence type="ECO:0000313" key="10">
    <source>
        <dbReference type="Proteomes" id="UP000494206"/>
    </source>
</evidence>
<dbReference type="GO" id="GO:0019432">
    <property type="term" value="P:triglyceride biosynthetic process"/>
    <property type="evidence" value="ECO:0007669"/>
    <property type="project" value="TreeGrafter"/>
</dbReference>
<dbReference type="Pfam" id="PF19277">
    <property type="entry name" value="GPAT_C"/>
    <property type="match status" value="1"/>
</dbReference>
<dbReference type="GO" id="GO:0031966">
    <property type="term" value="C:mitochondrial membrane"/>
    <property type="evidence" value="ECO:0007669"/>
    <property type="project" value="TreeGrafter"/>
</dbReference>
<keyword evidence="3 6" id="KW-0808">Transferase</keyword>
<keyword evidence="5 6" id="KW-0012">Acyltransferase</keyword>
<evidence type="ECO:0000256" key="2">
    <source>
        <dbReference type="ARBA" id="ARBA00007937"/>
    </source>
</evidence>
<comment type="subcellular location">
    <subcellularLocation>
        <location evidence="1">Membrane</location>
    </subcellularLocation>
</comment>
<dbReference type="PANTHER" id="PTHR12563">
    <property type="entry name" value="GLYCEROL-3-PHOSPHATE ACYLTRANSFERASE"/>
    <property type="match status" value="1"/>
</dbReference>
<evidence type="ECO:0000313" key="9">
    <source>
        <dbReference type="EMBL" id="CAB3397420.1"/>
    </source>
</evidence>
<dbReference type="SUPFAM" id="SSF69593">
    <property type="entry name" value="Glycerol-3-phosphate (1)-acyltransferase"/>
    <property type="match status" value="1"/>
</dbReference>
<dbReference type="OrthoDB" id="5962536at2759"/>
<proteinExistence type="inferred from homology"/>
<sequence length="828" mass="94719">MNAAGDSRKSVFTTLGTTTTSFNSVSYKQAPLINMQKSIILDFEYSNITEINTHCDNCFFLRNELTPIRGRYVDLLEFSNFNGIPYPVIDESKKPKRWLADLRYTWSTPLPYDYPSVTQEVLNSDRVNGVIKKMQVEKPELTVSEMKKRATRFFYEMRASLSKFVCKICAYILYKVFRRLISKLLVCPEEIERVQKAESTGIPLVYLPLHRSHLDYLLITWCAWHFRLKLPHIASGDNLNLSGLGWLLRATGAFFIRRRMNPDDEGGKDVFYRAVLHSYIEQILKKNLPIEFFLEGTRNRFGKALTPKNGLISNVVEAVQHGIIKDCYLVPVSYTYDAVVEGIFLNELMGIPKVRESVFGVFKGIFKGFSKSQQCGIVRMHYGRPIRLTNYLASLTAALSCKHSRPANLSRMPHSFSYRELVPWHHTHSEAMDDRTLIRAIGFHVVYEAQRMCSISSVSVVAGLLLCKFRDGANRSTLAQDVQWLCEMIIAEGGDVMGYESKVTDPFVVLDYALCKLEPCLELLKDGCFIRPINCHRQFIHLAYMKNALIARFSIKAAVALAIVCRGTLKVHQTGEIVEDVFSICDWLQFDFLFCRPCDDLRQLIHDILGEEQWAHPVKGYLQLESEDEGLFGAGDGTITKLFKIRDERSVEILEFFANFIRPFVQSLYIVTSFVASEKCSETPIRETEFVRELCKDSLAKKIPLPFEALVESINSDSFTNSIRILRDKGFIKTEPAKVCRSRNVHIKEMKTTIFILILACAVNGFEIKNDAFPMRADYEEEKMKFGGRDPPKFEKTYHREIPGGIETAEIKTENSPNGKSIKTSYRK</sequence>
<feature type="compositionally biased region" description="Polar residues" evidence="7">
    <location>
        <begin position="814"/>
        <end position="828"/>
    </location>
</feature>
<comment type="similarity">
    <text evidence="2 6">Belongs to the GPAT/DAPAT family.</text>
</comment>
<accession>A0A8S1ECJ8</accession>
<dbReference type="CDD" id="cd07993">
    <property type="entry name" value="LPLAT_DHAPAT-like"/>
    <property type="match status" value="1"/>
</dbReference>